<evidence type="ECO:0000259" key="1">
    <source>
        <dbReference type="Pfam" id="PF07238"/>
    </source>
</evidence>
<dbReference type="Proteomes" id="UP001155587">
    <property type="component" value="Unassembled WGS sequence"/>
</dbReference>
<reference evidence="2" key="1">
    <citation type="submission" date="2022-02" db="EMBL/GenBank/DDBJ databases">
        <title>Vibrio sp. nov, a new bacterium isolated from seawater.</title>
        <authorList>
            <person name="Yuan Y."/>
        </authorList>
    </citation>
    <scope>NUCLEOTIDE SEQUENCE</scope>
    <source>
        <strain evidence="2">ZSDZ65</strain>
    </source>
</reference>
<accession>A0A9X3CT72</accession>
<name>A0A9X3CT72_9VIBR</name>
<dbReference type="RefSeq" id="WP_265677679.1">
    <property type="nucleotide sequence ID" value="NZ_JAKRRY010000057.1"/>
</dbReference>
<evidence type="ECO:0000313" key="2">
    <source>
        <dbReference type="EMBL" id="MCW8349030.1"/>
    </source>
</evidence>
<feature type="domain" description="PilZ" evidence="1">
    <location>
        <begin position="16"/>
        <end position="100"/>
    </location>
</feature>
<evidence type="ECO:0000313" key="3">
    <source>
        <dbReference type="Proteomes" id="UP001155587"/>
    </source>
</evidence>
<proteinExistence type="predicted"/>
<dbReference type="EMBL" id="JAKRRY010000057">
    <property type="protein sequence ID" value="MCW8349030.1"/>
    <property type="molecule type" value="Genomic_DNA"/>
</dbReference>
<comment type="caution">
    <text evidence="2">The sequence shown here is derived from an EMBL/GenBank/DDBJ whole genome shotgun (WGS) entry which is preliminary data.</text>
</comment>
<dbReference type="Gene3D" id="2.40.10.220">
    <property type="entry name" value="predicted glycosyltransferase like domains"/>
    <property type="match status" value="1"/>
</dbReference>
<dbReference type="AlphaFoldDB" id="A0A9X3CT72"/>
<sequence length="119" mass="13131">MKALTSRVNTSLASELREHPRYTMQHAKGVIKKTGLFSSYTEVRVIDISKGGIGVACRKSLMIGERVEVKLGNKKYLGIVVFGSQILGSRELRVGIQFENKLGISDMLFFGAPMQVALE</sequence>
<gene>
    <name evidence="2" type="ORF">MD535_23855</name>
</gene>
<keyword evidence="3" id="KW-1185">Reference proteome</keyword>
<dbReference type="GO" id="GO:0035438">
    <property type="term" value="F:cyclic-di-GMP binding"/>
    <property type="evidence" value="ECO:0007669"/>
    <property type="project" value="InterPro"/>
</dbReference>
<protein>
    <submittedName>
        <fullName evidence="2">PilZ domain-containing protein</fullName>
    </submittedName>
</protein>
<dbReference type="InterPro" id="IPR009875">
    <property type="entry name" value="PilZ_domain"/>
</dbReference>
<dbReference type="Pfam" id="PF07238">
    <property type="entry name" value="PilZ"/>
    <property type="match status" value="1"/>
</dbReference>
<organism evidence="2 3">
    <name type="scientific">Vibrio qingdaonensis</name>
    <dbReference type="NCBI Taxonomy" id="2829491"/>
    <lineage>
        <taxon>Bacteria</taxon>
        <taxon>Pseudomonadati</taxon>
        <taxon>Pseudomonadota</taxon>
        <taxon>Gammaproteobacteria</taxon>
        <taxon>Vibrionales</taxon>
        <taxon>Vibrionaceae</taxon>
        <taxon>Vibrio</taxon>
    </lineage>
</organism>